<name>A0A367WTK6_9PROT</name>
<proteinExistence type="predicted"/>
<organism evidence="2 3">
    <name type="scientific">Thalassospira profundimaris</name>
    <dbReference type="NCBI Taxonomy" id="502049"/>
    <lineage>
        <taxon>Bacteria</taxon>
        <taxon>Pseudomonadati</taxon>
        <taxon>Pseudomonadota</taxon>
        <taxon>Alphaproteobacteria</taxon>
        <taxon>Rhodospirillales</taxon>
        <taxon>Thalassospiraceae</taxon>
        <taxon>Thalassospira</taxon>
    </lineage>
</organism>
<gene>
    <name evidence="2" type="ORF">TH30_17460</name>
</gene>
<comment type="caution">
    <text evidence="2">The sequence shown here is derived from an EMBL/GenBank/DDBJ whole genome shotgun (WGS) entry which is preliminary data.</text>
</comment>
<feature type="transmembrane region" description="Helical" evidence="1">
    <location>
        <begin position="12"/>
        <end position="35"/>
    </location>
</feature>
<keyword evidence="1" id="KW-1133">Transmembrane helix</keyword>
<dbReference type="OrthoDB" id="7352708at2"/>
<dbReference type="RefSeq" id="WP_147252030.1">
    <property type="nucleotide sequence ID" value="NZ_JPWI01000012.1"/>
</dbReference>
<evidence type="ECO:0000313" key="2">
    <source>
        <dbReference type="EMBL" id="RCK43772.1"/>
    </source>
</evidence>
<evidence type="ECO:0000313" key="3">
    <source>
        <dbReference type="Proteomes" id="UP000252255"/>
    </source>
</evidence>
<sequence length="261" mass="29202">MLSLSGVYLHGGVMVLILSFRTVALTIVVIVCGVFSITTTMASEPAPSGANRAHIRVGNVVHVTPTWLSTLSSQQARFYNVLVASPDMDWHDGMPFDRMMSLYNQGNLDCIVAEGYRALEGTIISRHDVLFELVIFGRTGDSLLDRNVITVGYLATLPKLEMPFAQPIEWYGLRTIRQGAELVRVGRIDVLVAHAGLFDEDPLIEQMPFPPVHVVVLTLQCHDTPENRSFLSSFDRRMDTERERVENLPGSHQLLLQFMSY</sequence>
<accession>A0A367WTK6</accession>
<evidence type="ECO:0008006" key="4">
    <source>
        <dbReference type="Google" id="ProtNLM"/>
    </source>
</evidence>
<keyword evidence="1" id="KW-0812">Transmembrane</keyword>
<dbReference type="AlphaFoldDB" id="A0A367WTK6"/>
<evidence type="ECO:0000256" key="1">
    <source>
        <dbReference type="SAM" id="Phobius"/>
    </source>
</evidence>
<reference evidence="2 3" key="1">
    <citation type="submission" date="2014-07" db="EMBL/GenBank/DDBJ databases">
        <title>Draft genome sequence of Thalassospira profundimaris PR54-5.</title>
        <authorList>
            <person name="Lai Q."/>
            <person name="Shao Z."/>
        </authorList>
    </citation>
    <scope>NUCLEOTIDE SEQUENCE [LARGE SCALE GENOMIC DNA]</scope>
    <source>
        <strain evidence="2 3">PR54-5</strain>
    </source>
</reference>
<dbReference type="Proteomes" id="UP000252255">
    <property type="component" value="Unassembled WGS sequence"/>
</dbReference>
<protein>
    <recommendedName>
        <fullName evidence="4">Solute-binding protein family 3/N-terminal domain-containing protein</fullName>
    </recommendedName>
</protein>
<dbReference type="EMBL" id="JPWI01000012">
    <property type="protein sequence ID" value="RCK43772.1"/>
    <property type="molecule type" value="Genomic_DNA"/>
</dbReference>
<keyword evidence="1" id="KW-0472">Membrane</keyword>